<reference evidence="1 2" key="1">
    <citation type="submission" date="2019-09" db="EMBL/GenBank/DDBJ databases">
        <authorList>
            <consortium name="Pathogen Informatics"/>
        </authorList>
    </citation>
    <scope>NUCLEOTIDE SEQUENCE [LARGE SCALE GENOMIC DNA]</scope>
    <source>
        <strain evidence="1 2">EuSCAPE_IL010</strain>
    </source>
</reference>
<comment type="caution">
    <text evidence="1">The sequence shown here is derived from an EMBL/GenBank/DDBJ whole genome shotgun (WGS) entry which is preliminary data.</text>
</comment>
<evidence type="ECO:0008006" key="3">
    <source>
        <dbReference type="Google" id="ProtNLM"/>
    </source>
</evidence>
<dbReference type="Proteomes" id="UP000259400">
    <property type="component" value="Unassembled WGS sequence"/>
</dbReference>
<keyword evidence="2" id="KW-1185">Reference proteome</keyword>
<accession>A0ABY6WU14</accession>
<name>A0ABY6WU14_9ENTR</name>
<proteinExistence type="predicted"/>
<sequence length="266" mass="27382">MRLLYTDTGLNNPLLPVYSLTAAEIALAGLNPTIWSPATVDFIKPGAGQKVSALANRIDGGKFNAQSGLEPSIKLNGSVLQGLNFSGASGMAGDTAVAMDANINTFAFIYQLPSGALPVVGTDKAVIATQESIPHGVGIRTTGAGSFPIFLNGGVEADVPFSPNNMGAGLFCAVVMCSNKNKGAYAIAYQRSDQTTVTTRQVTGYTIPAYTTSQKMNLGGAGDGAISPLTSVLSDAIVIPGLYSYGTSAQGVIFAYLMERIGKITG</sequence>
<organism evidence="1 2">
    <name type="scientific">Klebsiella quasivariicola</name>
    <dbReference type="NCBI Taxonomy" id="2026240"/>
    <lineage>
        <taxon>Bacteria</taxon>
        <taxon>Pseudomonadati</taxon>
        <taxon>Pseudomonadota</taxon>
        <taxon>Gammaproteobacteria</taxon>
        <taxon>Enterobacterales</taxon>
        <taxon>Enterobacteriaceae</taxon>
        <taxon>Klebsiella/Raoultella group</taxon>
        <taxon>Klebsiella</taxon>
        <taxon>Klebsiella pneumoniae complex</taxon>
    </lineage>
</organism>
<protein>
    <recommendedName>
        <fullName evidence="3">Phage tail protein</fullName>
    </recommendedName>
</protein>
<dbReference type="EMBL" id="UJYZ02000004">
    <property type="protein sequence ID" value="VVJ56851.1"/>
    <property type="molecule type" value="Genomic_DNA"/>
</dbReference>
<dbReference type="RefSeq" id="WP_071042782.1">
    <property type="nucleotide sequence ID" value="NZ_UJYZ02000004.1"/>
</dbReference>
<evidence type="ECO:0000313" key="2">
    <source>
        <dbReference type="Proteomes" id="UP000259400"/>
    </source>
</evidence>
<gene>
    <name evidence="1" type="ORF">SAMEA3538468_01351</name>
</gene>
<evidence type="ECO:0000313" key="1">
    <source>
        <dbReference type="EMBL" id="VVJ56851.1"/>
    </source>
</evidence>